<reference evidence="7" key="1">
    <citation type="submission" date="2019-08" db="EMBL/GenBank/DDBJ databases">
        <authorList>
            <person name="Kucharzyk K."/>
            <person name="Murdoch R.W."/>
            <person name="Higgins S."/>
            <person name="Loffler F."/>
        </authorList>
    </citation>
    <scope>NUCLEOTIDE SEQUENCE</scope>
</reference>
<feature type="domain" description="Secretion system C-terminal sorting" evidence="6">
    <location>
        <begin position="506"/>
        <end position="576"/>
    </location>
</feature>
<dbReference type="SUPFAM" id="SSF69318">
    <property type="entry name" value="Integrin alpha N-terminal domain"/>
    <property type="match status" value="1"/>
</dbReference>
<dbReference type="InterPro" id="IPR045232">
    <property type="entry name" value="FAM234"/>
</dbReference>
<keyword evidence="2" id="KW-0812">Transmembrane</keyword>
<dbReference type="InterPro" id="IPR028994">
    <property type="entry name" value="Integrin_alpha_N"/>
</dbReference>
<comment type="caution">
    <text evidence="7">The sequence shown here is derived from an EMBL/GenBank/DDBJ whole genome shotgun (WGS) entry which is preliminary data.</text>
</comment>
<dbReference type="Pfam" id="PF18962">
    <property type="entry name" value="Por_Secre_tail"/>
    <property type="match status" value="1"/>
</dbReference>
<keyword evidence="4" id="KW-1133">Transmembrane helix</keyword>
<evidence type="ECO:0000313" key="7">
    <source>
        <dbReference type="EMBL" id="MPM05051.1"/>
    </source>
</evidence>
<protein>
    <recommendedName>
        <fullName evidence="6">Secretion system C-terminal sorting domain-containing protein</fullName>
    </recommendedName>
</protein>
<evidence type="ECO:0000259" key="6">
    <source>
        <dbReference type="Pfam" id="PF18962"/>
    </source>
</evidence>
<dbReference type="EMBL" id="VSSQ01001095">
    <property type="protein sequence ID" value="MPM05051.1"/>
    <property type="molecule type" value="Genomic_DNA"/>
</dbReference>
<keyword evidence="5" id="KW-0472">Membrane</keyword>
<dbReference type="GO" id="GO:0016020">
    <property type="term" value="C:membrane"/>
    <property type="evidence" value="ECO:0007669"/>
    <property type="project" value="UniProtKB-SubCell"/>
</dbReference>
<dbReference type="AlphaFoldDB" id="A0A644WNF6"/>
<dbReference type="PANTHER" id="PTHR21419:SF23">
    <property type="entry name" value="PROTEIN DEFECTIVE IN EXINE FORMATION 1"/>
    <property type="match status" value="1"/>
</dbReference>
<dbReference type="PANTHER" id="PTHR21419">
    <property type="match status" value="1"/>
</dbReference>
<proteinExistence type="predicted"/>
<organism evidence="7">
    <name type="scientific">bioreactor metagenome</name>
    <dbReference type="NCBI Taxonomy" id="1076179"/>
    <lineage>
        <taxon>unclassified sequences</taxon>
        <taxon>metagenomes</taxon>
        <taxon>ecological metagenomes</taxon>
    </lineage>
</organism>
<accession>A0A644WNF6</accession>
<evidence type="ECO:0000256" key="5">
    <source>
        <dbReference type="ARBA" id="ARBA00023136"/>
    </source>
</evidence>
<dbReference type="InterPro" id="IPR013517">
    <property type="entry name" value="FG-GAP"/>
</dbReference>
<dbReference type="Pfam" id="PF13517">
    <property type="entry name" value="FG-GAP_3"/>
    <property type="match status" value="1"/>
</dbReference>
<gene>
    <name evidence="7" type="ORF">SDC9_51333</name>
</gene>
<evidence type="ECO:0000256" key="3">
    <source>
        <dbReference type="ARBA" id="ARBA00022729"/>
    </source>
</evidence>
<dbReference type="InterPro" id="IPR026444">
    <property type="entry name" value="Secre_tail"/>
</dbReference>
<sequence>MKTVRLFFVAAAMCFSVFTKNAQSQTYKAFLEIDGSISTLYLGTNNNSYSSGKLISQLPGWPVKMASNASFKNMRGAAAEDIDGDGEKEILVASGNVLNAYNSDGTIQWSKVLTGTAIYPPTVADMDLDGHVEIAQATGGSPSNGRIYLMDENGNDLSGWPLNHGDHWILCSPVMADVNGDDTMELVYNERVYPNGNLHIRKMDGSSLNANWPVLINATPSVTPSVGDIDGDGSKEIILCSYNDVLAFDLNGALKPGFPVLNPNTTFSYQSPLLVDLDGDGKLCIVGSTIGDVPEYYVLKYDGTYHNGWPVAVPDGNWTYCPPAAADLEQNGNYSLFFTRPISDTILPMLYGFDKNAVALGNFPVSARGGDEGIVTIADVDNDGFYEIVTGSNLCDGNYGFIHAFEMDGSGEAAGFPLRPQGFSFMNGADLADVNNDGMLELICISYDQTFTSTDSTIVNVYSLNVPCNDTTVLFGTYKGNNARNGLITAGFPPYSVSETDCFVSVYPNPATDYLNVEFQESGNFDVTVFSPEGRIVYALQNIQSKHLKLGTKEFAPGTYILKIDSEKGSSIKRIVLNIR</sequence>
<evidence type="ECO:0000256" key="4">
    <source>
        <dbReference type="ARBA" id="ARBA00022989"/>
    </source>
</evidence>
<comment type="subcellular location">
    <subcellularLocation>
        <location evidence="1">Membrane</location>
        <topology evidence="1">Single-pass membrane protein</topology>
    </subcellularLocation>
</comment>
<evidence type="ECO:0000256" key="1">
    <source>
        <dbReference type="ARBA" id="ARBA00004167"/>
    </source>
</evidence>
<name>A0A644WNF6_9ZZZZ</name>
<keyword evidence="3" id="KW-0732">Signal</keyword>
<evidence type="ECO:0000256" key="2">
    <source>
        <dbReference type="ARBA" id="ARBA00022692"/>
    </source>
</evidence>
<dbReference type="NCBIfam" id="TIGR04183">
    <property type="entry name" value="Por_Secre_tail"/>
    <property type="match status" value="1"/>
</dbReference>